<dbReference type="PANTHER" id="PTHR43365">
    <property type="entry name" value="BLR7806 PROTEIN"/>
    <property type="match status" value="1"/>
</dbReference>
<dbReference type="AlphaFoldDB" id="A0A1X0XSV9"/>
<dbReference type="InterPro" id="IPR020616">
    <property type="entry name" value="Thiolase_N"/>
</dbReference>
<organism evidence="8 9">
    <name type="scientific">Mycobacterium simiae</name>
    <name type="common">Mycobacterium habana</name>
    <dbReference type="NCBI Taxonomy" id="1784"/>
    <lineage>
        <taxon>Bacteria</taxon>
        <taxon>Bacillati</taxon>
        <taxon>Actinomycetota</taxon>
        <taxon>Actinomycetes</taxon>
        <taxon>Mycobacteriales</taxon>
        <taxon>Mycobacteriaceae</taxon>
        <taxon>Mycobacterium</taxon>
        <taxon>Mycobacterium simiae complex</taxon>
    </lineage>
</organism>
<feature type="domain" description="Thiolase N-terminal" evidence="6">
    <location>
        <begin position="26"/>
        <end position="251"/>
    </location>
</feature>
<keyword evidence="2 5" id="KW-0808">Transferase</keyword>
<evidence type="ECO:0000256" key="3">
    <source>
        <dbReference type="ARBA" id="ARBA00023315"/>
    </source>
</evidence>
<dbReference type="PROSITE" id="PS00099">
    <property type="entry name" value="THIOLASE_3"/>
    <property type="match status" value="1"/>
</dbReference>
<evidence type="ECO:0000313" key="8">
    <source>
        <dbReference type="EMBL" id="ORJ56002.1"/>
    </source>
</evidence>
<keyword evidence="9" id="KW-1185">Reference proteome</keyword>
<feature type="active site" description="Acyl-thioester intermediate" evidence="4">
    <location>
        <position position="111"/>
    </location>
</feature>
<protein>
    <submittedName>
        <fullName evidence="8">Acetyl-CoA acetyltransferase</fullName>
    </submittedName>
</protein>
<reference evidence="8 9" key="1">
    <citation type="submission" date="2017-03" db="EMBL/GenBank/DDBJ databases">
        <title>Genomic insights into Mycobacterium simiae human colonization.</title>
        <authorList>
            <person name="Steffani J.L."/>
            <person name="Brunck M.E."/>
            <person name="Cruz E."/>
            <person name="Montiel R."/>
            <person name="Barona F."/>
        </authorList>
    </citation>
    <scope>NUCLEOTIDE SEQUENCE [LARGE SCALE GENOMIC DNA]</scope>
    <source>
        <strain evidence="8 9">MsiGto</strain>
    </source>
</reference>
<keyword evidence="3 5" id="KW-0012">Acyltransferase</keyword>
<evidence type="ECO:0000313" key="9">
    <source>
        <dbReference type="Proteomes" id="UP000193040"/>
    </source>
</evidence>
<proteinExistence type="inferred from homology"/>
<evidence type="ECO:0000256" key="1">
    <source>
        <dbReference type="ARBA" id="ARBA00010982"/>
    </source>
</evidence>
<dbReference type="InterPro" id="IPR016039">
    <property type="entry name" value="Thiolase-like"/>
</dbReference>
<evidence type="ECO:0000256" key="4">
    <source>
        <dbReference type="PIRSR" id="PIRSR000429-1"/>
    </source>
</evidence>
<evidence type="ECO:0000256" key="2">
    <source>
        <dbReference type="ARBA" id="ARBA00022679"/>
    </source>
</evidence>
<dbReference type="PIRSF" id="PIRSF000429">
    <property type="entry name" value="Ac-CoA_Ac_transf"/>
    <property type="match status" value="1"/>
</dbReference>
<dbReference type="Pfam" id="PF00108">
    <property type="entry name" value="Thiolase_N"/>
    <property type="match status" value="1"/>
</dbReference>
<dbReference type="PANTHER" id="PTHR43365:SF1">
    <property type="entry name" value="ACETYL-COA C-ACYLTRANSFERASE"/>
    <property type="match status" value="1"/>
</dbReference>
<feature type="active site" description="Proton acceptor" evidence="4">
    <location>
        <position position="383"/>
    </location>
</feature>
<dbReference type="NCBIfam" id="TIGR01930">
    <property type="entry name" value="AcCoA-C-Actrans"/>
    <property type="match status" value="1"/>
</dbReference>
<dbReference type="InterPro" id="IPR002155">
    <property type="entry name" value="Thiolase"/>
</dbReference>
<comment type="caution">
    <text evidence="8">The sequence shown here is derived from an EMBL/GenBank/DDBJ whole genome shotgun (WGS) entry which is preliminary data.</text>
</comment>
<sequence>MPRDGLRYRWSHGSARRWELVIDAWILDAVRTPRGRGRPDGGLHAVHPQALFARCLTALADRIGFAPAEVGDVIAGNGILSGDHGDDIARLSVLLAGWPETVPGMTLNRFCGSGQQAVTVAASAIAAGAEDLVIAGGVESMSRWDVTAGVPTIDGNNADLRALYPTVPQGVSADLIATLEGFTRDVVDAYATQSQSRAAAAIDEGRFERSLVEVHTSGGVLRRDEHPRPATSVETLARLTSAFAAMGGTCVQGEQRTFDEICLQRYPAIDHIDHVHHAGNSSGVVDGAAAVLLASPNWARANGVQPRAKLRGAAAIGSEPIIMLTAPGPAAQRCLQRAGMSVDDIDLWEINEAFAAVPLKVIRDLELDSSRVNVNGGAIALGHPIGATGAMLIGTVLDELERRDLATGLVTMCTGGGMGTATIIERV</sequence>
<feature type="active site" description="Proton acceptor" evidence="4">
    <location>
        <position position="413"/>
    </location>
</feature>
<dbReference type="NCBIfam" id="NF006090">
    <property type="entry name" value="PRK08242.1"/>
    <property type="match status" value="1"/>
</dbReference>
<evidence type="ECO:0000259" key="7">
    <source>
        <dbReference type="Pfam" id="PF02803"/>
    </source>
</evidence>
<dbReference type="GO" id="GO:0016747">
    <property type="term" value="F:acyltransferase activity, transferring groups other than amino-acyl groups"/>
    <property type="evidence" value="ECO:0007669"/>
    <property type="project" value="InterPro"/>
</dbReference>
<dbReference type="PROSITE" id="PS00737">
    <property type="entry name" value="THIOLASE_2"/>
    <property type="match status" value="1"/>
</dbReference>
<name>A0A1X0XSV9_MYCSI</name>
<comment type="similarity">
    <text evidence="1 5">Belongs to the thiolase-like superfamily. Thiolase family.</text>
</comment>
<feature type="domain" description="Thiolase C-terminal" evidence="7">
    <location>
        <begin position="305"/>
        <end position="426"/>
    </location>
</feature>
<dbReference type="SUPFAM" id="SSF53901">
    <property type="entry name" value="Thiolase-like"/>
    <property type="match status" value="2"/>
</dbReference>
<dbReference type="InterPro" id="IPR020610">
    <property type="entry name" value="Thiolase_AS"/>
</dbReference>
<dbReference type="InterPro" id="IPR020617">
    <property type="entry name" value="Thiolase_C"/>
</dbReference>
<dbReference type="Proteomes" id="UP000193040">
    <property type="component" value="Unassembled WGS sequence"/>
</dbReference>
<dbReference type="CDD" id="cd00751">
    <property type="entry name" value="thiolase"/>
    <property type="match status" value="1"/>
</dbReference>
<evidence type="ECO:0000256" key="5">
    <source>
        <dbReference type="RuleBase" id="RU003557"/>
    </source>
</evidence>
<dbReference type="STRING" id="1784.VC42_21785"/>
<gene>
    <name evidence="8" type="ORF">B5M45_24285</name>
</gene>
<evidence type="ECO:0000259" key="6">
    <source>
        <dbReference type="Pfam" id="PF00108"/>
    </source>
</evidence>
<dbReference type="Pfam" id="PF02803">
    <property type="entry name" value="Thiolase_C"/>
    <property type="match status" value="1"/>
</dbReference>
<accession>A0A1X0XSV9</accession>
<dbReference type="EMBL" id="MZZM01000028">
    <property type="protein sequence ID" value="ORJ56002.1"/>
    <property type="molecule type" value="Genomic_DNA"/>
</dbReference>
<dbReference type="Gene3D" id="3.40.47.10">
    <property type="match status" value="2"/>
</dbReference>
<dbReference type="InterPro" id="IPR020613">
    <property type="entry name" value="Thiolase_CS"/>
</dbReference>